<sequence>MDKKTPLYECHVRSGGKIVPFAGYLLPVQYETGVIAEHMAVRKAAGLFDVSHMGELLLKGRDALSNIQKLVTNDCGNMYTGQVRYSPMCYEDGGVVDDLLVYKREEESYLLVVNASNRLKDAEFIKEHLFGEVTMEDISDSVAQIALQGPAAEKILSKLCKESDIPVKYYTFKERVKAGEITALISRTGYTGELGYELYVKTEDGEKLWELLMDVGKEEGLIPCGLGARDTLRLEAAMPLYGHEMDETITPLETGLSFAVKLHKEDFIGKDGILSRGEPKRKRIGLRITGRGIARENCPVYAGDTLIGYTTSGTHLPCLGFPGAMAIVTKEYDTKAGLTVEIRGKKIEAEEVPLPFYKNTVK</sequence>
<protein>
    <recommendedName>
        <fullName evidence="2 7">Aminomethyltransferase</fullName>
        <ecNumber evidence="2 7">2.1.2.10</ecNumber>
    </recommendedName>
    <alternativeName>
        <fullName evidence="5 7">Glycine cleavage system T protein</fullName>
    </alternativeName>
</protein>
<dbReference type="InterPro" id="IPR027266">
    <property type="entry name" value="TrmE/GcvT-like"/>
</dbReference>
<evidence type="ECO:0000256" key="1">
    <source>
        <dbReference type="ARBA" id="ARBA00008609"/>
    </source>
</evidence>
<dbReference type="EC" id="2.1.2.10" evidence="2 7"/>
<evidence type="ECO:0000256" key="3">
    <source>
        <dbReference type="ARBA" id="ARBA00022576"/>
    </source>
</evidence>
<dbReference type="GO" id="GO:0019464">
    <property type="term" value="P:glycine decarboxylation via glycine cleavage system"/>
    <property type="evidence" value="ECO:0007669"/>
    <property type="project" value="UniProtKB-UniRule"/>
</dbReference>
<dbReference type="Gene3D" id="2.40.30.110">
    <property type="entry name" value="Aminomethyltransferase beta-barrel domains"/>
    <property type="match status" value="1"/>
</dbReference>
<organism evidence="11 12">
    <name type="scientific">Anaerocolumna jejuensis DSM 15929</name>
    <dbReference type="NCBI Taxonomy" id="1121322"/>
    <lineage>
        <taxon>Bacteria</taxon>
        <taxon>Bacillati</taxon>
        <taxon>Bacillota</taxon>
        <taxon>Clostridia</taxon>
        <taxon>Lachnospirales</taxon>
        <taxon>Lachnospiraceae</taxon>
        <taxon>Anaerocolumna</taxon>
    </lineage>
</organism>
<feature type="binding site" evidence="8">
    <location>
        <position position="197"/>
    </location>
    <ligand>
        <name>substrate</name>
    </ligand>
</feature>
<keyword evidence="12" id="KW-1185">Reference proteome</keyword>
<evidence type="ECO:0000256" key="4">
    <source>
        <dbReference type="ARBA" id="ARBA00022679"/>
    </source>
</evidence>
<dbReference type="RefSeq" id="WP_073278314.1">
    <property type="nucleotide sequence ID" value="NZ_FRAC01000020.1"/>
</dbReference>
<dbReference type="Pfam" id="PF08669">
    <property type="entry name" value="GCV_T_C"/>
    <property type="match status" value="1"/>
</dbReference>
<dbReference type="InterPro" id="IPR013977">
    <property type="entry name" value="GcvT_C"/>
</dbReference>
<dbReference type="Gene3D" id="4.10.1250.10">
    <property type="entry name" value="Aminomethyltransferase fragment"/>
    <property type="match status" value="1"/>
</dbReference>
<gene>
    <name evidence="7" type="primary">gcvT</name>
    <name evidence="11" type="ORF">SAMN02745136_03686</name>
</gene>
<dbReference type="AlphaFoldDB" id="A0A1M6WIR5"/>
<evidence type="ECO:0000313" key="11">
    <source>
        <dbReference type="EMBL" id="SHK93516.1"/>
    </source>
</evidence>
<dbReference type="InterPro" id="IPR006222">
    <property type="entry name" value="GCVT_N"/>
</dbReference>
<dbReference type="GO" id="GO:0005960">
    <property type="term" value="C:glycine cleavage complex"/>
    <property type="evidence" value="ECO:0007669"/>
    <property type="project" value="InterPro"/>
</dbReference>
<evidence type="ECO:0000256" key="2">
    <source>
        <dbReference type="ARBA" id="ARBA00012616"/>
    </source>
</evidence>
<dbReference type="GO" id="GO:0008168">
    <property type="term" value="F:methyltransferase activity"/>
    <property type="evidence" value="ECO:0007669"/>
    <property type="project" value="UniProtKB-KW"/>
</dbReference>
<dbReference type="InterPro" id="IPR029043">
    <property type="entry name" value="GcvT/YgfZ_C"/>
</dbReference>
<dbReference type="OrthoDB" id="9774591at2"/>
<evidence type="ECO:0000259" key="10">
    <source>
        <dbReference type="Pfam" id="PF08669"/>
    </source>
</evidence>
<dbReference type="GO" id="GO:0032259">
    <property type="term" value="P:methylation"/>
    <property type="evidence" value="ECO:0007669"/>
    <property type="project" value="UniProtKB-KW"/>
</dbReference>
<dbReference type="SUPFAM" id="SSF103025">
    <property type="entry name" value="Folate-binding domain"/>
    <property type="match status" value="1"/>
</dbReference>
<dbReference type="GO" id="GO:0008483">
    <property type="term" value="F:transaminase activity"/>
    <property type="evidence" value="ECO:0007669"/>
    <property type="project" value="UniProtKB-KW"/>
</dbReference>
<dbReference type="InterPro" id="IPR006223">
    <property type="entry name" value="GcvT"/>
</dbReference>
<evidence type="ECO:0000313" key="12">
    <source>
        <dbReference type="Proteomes" id="UP000184386"/>
    </source>
</evidence>
<dbReference type="SUPFAM" id="SSF101790">
    <property type="entry name" value="Aminomethyltransferase beta-barrel domain"/>
    <property type="match status" value="1"/>
</dbReference>
<dbReference type="InterPro" id="IPR022903">
    <property type="entry name" value="GcvT_bac"/>
</dbReference>
<dbReference type="Pfam" id="PF01571">
    <property type="entry name" value="GCV_T"/>
    <property type="match status" value="1"/>
</dbReference>
<dbReference type="PIRSF" id="PIRSF006487">
    <property type="entry name" value="GcvT"/>
    <property type="match status" value="1"/>
</dbReference>
<comment type="similarity">
    <text evidence="1 7">Belongs to the GcvT family.</text>
</comment>
<evidence type="ECO:0000259" key="9">
    <source>
        <dbReference type="Pfam" id="PF01571"/>
    </source>
</evidence>
<dbReference type="FunFam" id="3.30.70.1400:FF:000001">
    <property type="entry name" value="Aminomethyltransferase"/>
    <property type="match status" value="1"/>
</dbReference>
<dbReference type="PANTHER" id="PTHR43757:SF2">
    <property type="entry name" value="AMINOMETHYLTRANSFERASE, MITOCHONDRIAL"/>
    <property type="match status" value="1"/>
</dbReference>
<proteinExistence type="inferred from homology"/>
<dbReference type="EMBL" id="FRAC01000020">
    <property type="protein sequence ID" value="SHK93516.1"/>
    <property type="molecule type" value="Genomic_DNA"/>
</dbReference>
<dbReference type="GO" id="GO:0005829">
    <property type="term" value="C:cytosol"/>
    <property type="evidence" value="ECO:0007669"/>
    <property type="project" value="TreeGrafter"/>
</dbReference>
<evidence type="ECO:0000256" key="8">
    <source>
        <dbReference type="PIRSR" id="PIRSR006487-1"/>
    </source>
</evidence>
<dbReference type="Gene3D" id="3.30.70.1400">
    <property type="entry name" value="Aminomethyltransferase beta-barrel domains"/>
    <property type="match status" value="1"/>
</dbReference>
<dbReference type="HAMAP" id="MF_00259">
    <property type="entry name" value="GcvT"/>
    <property type="match status" value="1"/>
</dbReference>
<reference evidence="11 12" key="1">
    <citation type="submission" date="2016-11" db="EMBL/GenBank/DDBJ databases">
        <authorList>
            <person name="Jaros S."/>
            <person name="Januszkiewicz K."/>
            <person name="Wedrychowicz H."/>
        </authorList>
    </citation>
    <scope>NUCLEOTIDE SEQUENCE [LARGE SCALE GENOMIC DNA]</scope>
    <source>
        <strain evidence="11 12">DSM 15929</strain>
    </source>
</reference>
<comment type="catalytic activity">
    <reaction evidence="6 7">
        <text>N(6)-[(R)-S(8)-aminomethyldihydrolipoyl]-L-lysyl-[protein] + (6S)-5,6,7,8-tetrahydrofolate = N(6)-[(R)-dihydrolipoyl]-L-lysyl-[protein] + (6R)-5,10-methylene-5,6,7,8-tetrahydrofolate + NH4(+)</text>
        <dbReference type="Rhea" id="RHEA:16945"/>
        <dbReference type="Rhea" id="RHEA-COMP:10475"/>
        <dbReference type="Rhea" id="RHEA-COMP:10492"/>
        <dbReference type="ChEBI" id="CHEBI:15636"/>
        <dbReference type="ChEBI" id="CHEBI:28938"/>
        <dbReference type="ChEBI" id="CHEBI:57453"/>
        <dbReference type="ChEBI" id="CHEBI:83100"/>
        <dbReference type="ChEBI" id="CHEBI:83143"/>
        <dbReference type="EC" id="2.1.2.10"/>
    </reaction>
</comment>
<comment type="function">
    <text evidence="7">The glycine cleavage system catalyzes the degradation of glycine.</text>
</comment>
<dbReference type="PANTHER" id="PTHR43757">
    <property type="entry name" value="AMINOMETHYLTRANSFERASE"/>
    <property type="match status" value="1"/>
</dbReference>
<keyword evidence="11" id="KW-0489">Methyltransferase</keyword>
<dbReference type="InterPro" id="IPR028896">
    <property type="entry name" value="GcvT/YgfZ/DmdA"/>
</dbReference>
<keyword evidence="3 7" id="KW-0032">Aminotransferase</keyword>
<dbReference type="Proteomes" id="UP000184386">
    <property type="component" value="Unassembled WGS sequence"/>
</dbReference>
<dbReference type="FunFam" id="4.10.1250.10:FF:000001">
    <property type="entry name" value="Aminomethyltransferase"/>
    <property type="match status" value="1"/>
</dbReference>
<dbReference type="GO" id="GO:0004047">
    <property type="term" value="F:aminomethyltransferase activity"/>
    <property type="evidence" value="ECO:0007669"/>
    <property type="project" value="UniProtKB-UniRule"/>
</dbReference>
<evidence type="ECO:0000256" key="5">
    <source>
        <dbReference type="ARBA" id="ARBA00031395"/>
    </source>
</evidence>
<evidence type="ECO:0000256" key="7">
    <source>
        <dbReference type="HAMAP-Rule" id="MF_00259"/>
    </source>
</evidence>
<dbReference type="Gene3D" id="3.30.1360.120">
    <property type="entry name" value="Probable tRNA modification gtpase trme, domain 1"/>
    <property type="match status" value="1"/>
</dbReference>
<dbReference type="STRING" id="1121322.SAMN02745136_03686"/>
<dbReference type="NCBIfam" id="NF001567">
    <property type="entry name" value="PRK00389.1"/>
    <property type="match status" value="1"/>
</dbReference>
<dbReference type="NCBIfam" id="TIGR00528">
    <property type="entry name" value="gcvT"/>
    <property type="match status" value="1"/>
</dbReference>
<feature type="domain" description="Aminomethyltransferase C-terminal" evidence="10">
    <location>
        <begin position="281"/>
        <end position="358"/>
    </location>
</feature>
<comment type="subunit">
    <text evidence="7">The glycine cleavage system is composed of four proteins: P, T, L and H.</text>
</comment>
<accession>A0A1M6WIR5</accession>
<evidence type="ECO:0000256" key="6">
    <source>
        <dbReference type="ARBA" id="ARBA00047665"/>
    </source>
</evidence>
<name>A0A1M6WIR5_9FIRM</name>
<feature type="domain" description="GCVT N-terminal" evidence="9">
    <location>
        <begin position="7"/>
        <end position="264"/>
    </location>
</feature>
<keyword evidence="4 7" id="KW-0808">Transferase</keyword>